<reference evidence="3" key="1">
    <citation type="submission" date="2023-02" db="EMBL/GenBank/DDBJ databases">
        <title>Host association and intracellularity evolved multiple times independently in the Rickettsiales.</title>
        <authorList>
            <person name="Castelli M."/>
            <person name="Nardi T."/>
            <person name="Gammuto L."/>
            <person name="Bellinzona G."/>
            <person name="Sabaneyeva E."/>
            <person name="Potekhin A."/>
            <person name="Serra V."/>
            <person name="Petroni G."/>
            <person name="Sassera D."/>
        </authorList>
    </citation>
    <scope>NUCLEOTIDE SEQUENCE</scope>
    <source>
        <strain evidence="3">USBL-36I1</strain>
    </source>
</reference>
<evidence type="ECO:0000256" key="1">
    <source>
        <dbReference type="ARBA" id="ARBA00023284"/>
    </source>
</evidence>
<dbReference type="SUPFAM" id="SSF52833">
    <property type="entry name" value="Thioredoxin-like"/>
    <property type="match status" value="1"/>
</dbReference>
<protein>
    <submittedName>
        <fullName evidence="3">Thioredoxin-domain protein</fullName>
    </submittedName>
</protein>
<comment type="caution">
    <text evidence="3">The sequence shown here is derived from an EMBL/GenBank/DDBJ whole genome shotgun (WGS) entry which is preliminary data.</text>
</comment>
<dbReference type="InterPro" id="IPR036249">
    <property type="entry name" value="Thioredoxin-like_sf"/>
</dbReference>
<proteinExistence type="predicted"/>
<evidence type="ECO:0000313" key="3">
    <source>
        <dbReference type="EMBL" id="MDZ5761558.1"/>
    </source>
</evidence>
<feature type="domain" description="Thioredoxin" evidence="2">
    <location>
        <begin position="36"/>
        <end position="82"/>
    </location>
</feature>
<dbReference type="RefSeq" id="WP_322498982.1">
    <property type="nucleotide sequence ID" value="NZ_JARGYU010000003.1"/>
</dbReference>
<dbReference type="Proteomes" id="UP001289135">
    <property type="component" value="Unassembled WGS sequence"/>
</dbReference>
<dbReference type="InterPro" id="IPR013766">
    <property type="entry name" value="Thioredoxin_domain"/>
</dbReference>
<keyword evidence="4" id="KW-1185">Reference proteome</keyword>
<keyword evidence="1" id="KW-0676">Redox-active center</keyword>
<dbReference type="PROSITE" id="PS00194">
    <property type="entry name" value="THIOREDOXIN_1"/>
    <property type="match status" value="1"/>
</dbReference>
<dbReference type="Gene3D" id="3.40.30.10">
    <property type="entry name" value="Glutaredoxin"/>
    <property type="match status" value="1"/>
</dbReference>
<dbReference type="EMBL" id="JARGYU010000003">
    <property type="protein sequence ID" value="MDZ5761558.1"/>
    <property type="molecule type" value="Genomic_DNA"/>
</dbReference>
<evidence type="ECO:0000259" key="2">
    <source>
        <dbReference type="Pfam" id="PF00085"/>
    </source>
</evidence>
<name>A0AAE4VL79_9RICK</name>
<dbReference type="InterPro" id="IPR017937">
    <property type="entry name" value="Thioredoxin_CS"/>
</dbReference>
<dbReference type="Pfam" id="PF00085">
    <property type="entry name" value="Thioredoxin"/>
    <property type="match status" value="1"/>
</dbReference>
<dbReference type="GO" id="GO:0015036">
    <property type="term" value="F:disulfide oxidoreductase activity"/>
    <property type="evidence" value="ECO:0007669"/>
    <property type="project" value="UniProtKB-ARBA"/>
</dbReference>
<gene>
    <name evidence="3" type="ORF">Lyticum_00742</name>
</gene>
<sequence>MFKKPKANIKSILILLLFLICLKFTDNVFCYAAHTVEINSIDFIKKVKSTKTRKIVVFFASWCGHCRTLITDISHWIDQSIKNKKNYNVEFFLFALDDNVNELHSFVNSFTNDNFNIYHSSNHLEISRIFYILRVGYRGSVPHVTIFDEKDELLFNDNADMRIILRMINKA</sequence>
<dbReference type="AlphaFoldDB" id="A0AAE4VL79"/>
<organism evidence="3 4">
    <name type="scientific">Lyticum sinuosum</name>
    <dbReference type="NCBI Taxonomy" id="1332059"/>
    <lineage>
        <taxon>Bacteria</taxon>
        <taxon>Pseudomonadati</taxon>
        <taxon>Pseudomonadota</taxon>
        <taxon>Alphaproteobacteria</taxon>
        <taxon>Rickettsiales</taxon>
        <taxon>Lyticum</taxon>
    </lineage>
</organism>
<accession>A0AAE4VL79</accession>
<evidence type="ECO:0000313" key="4">
    <source>
        <dbReference type="Proteomes" id="UP001289135"/>
    </source>
</evidence>